<sequence>MKKKVLAMVLTAVCAMGLMAGCGNSGNAATGTQNAATESGYKVGISQFAEHGSLDNCREGFLEGLKEEGIEEGKNLTVDYQNAQTDTGTASTIADSFVSAKDDLICAIATPCAASAYNSTMNTDIPVVYTAVSDPVSAGLANEDGSSIGNITGSSDILPVEEQLKMIRAMLPDAKKIGILYTTSEANSCSTIEEYKKLAGNYNFEIVDTGINTSADIEIAATDLVGKVDCLCNLTDNTVVNALQTVLDKANSAKIPVFGSEIEQVKSGCVASMGIDYYQLGIETGKMAAKILKGEAKASDTPYITASKAELYVNTAAADKIGMKLDESYIKDAAQTFDEITVE</sequence>
<dbReference type="STRING" id="301302.ERS852420_00032"/>
<organism evidence="2 3">
    <name type="scientific">Roseburia faecis</name>
    <dbReference type="NCBI Taxonomy" id="301302"/>
    <lineage>
        <taxon>Bacteria</taxon>
        <taxon>Bacillati</taxon>
        <taxon>Bacillota</taxon>
        <taxon>Clostridia</taxon>
        <taxon>Lachnospirales</taxon>
        <taxon>Lachnospiraceae</taxon>
        <taxon>Roseburia</taxon>
    </lineage>
</organism>
<evidence type="ECO:0000313" key="3">
    <source>
        <dbReference type="Proteomes" id="UP000049979"/>
    </source>
</evidence>
<keyword evidence="1" id="KW-0732">Signal</keyword>
<gene>
    <name evidence="2" type="ORF">M72_03361</name>
</gene>
<dbReference type="SUPFAM" id="SSF53822">
    <property type="entry name" value="Periplasmic binding protein-like I"/>
    <property type="match status" value="1"/>
</dbReference>
<proteinExistence type="predicted"/>
<accession>A0A0M6WD00</accession>
<dbReference type="AlphaFoldDB" id="A0A0M6WD00"/>
<evidence type="ECO:0000313" key="2">
    <source>
        <dbReference type="EMBL" id="CRL33895.1"/>
    </source>
</evidence>
<evidence type="ECO:0000256" key="1">
    <source>
        <dbReference type="SAM" id="SignalP"/>
    </source>
</evidence>
<dbReference type="CDD" id="cd06325">
    <property type="entry name" value="PBP1_ABC_unchar_transporter"/>
    <property type="match status" value="1"/>
</dbReference>
<dbReference type="PROSITE" id="PS51257">
    <property type="entry name" value="PROKAR_LIPOPROTEIN"/>
    <property type="match status" value="1"/>
</dbReference>
<keyword evidence="3" id="KW-1185">Reference proteome</keyword>
<dbReference type="Gene3D" id="3.40.50.2300">
    <property type="match status" value="2"/>
</dbReference>
<dbReference type="EMBL" id="CVRR01000005">
    <property type="protein sequence ID" value="CRL33895.1"/>
    <property type="molecule type" value="Genomic_DNA"/>
</dbReference>
<reference evidence="3" key="1">
    <citation type="submission" date="2015-05" db="EMBL/GenBank/DDBJ databases">
        <authorList>
            <consortium name="Pathogen Informatics"/>
        </authorList>
    </citation>
    <scope>NUCLEOTIDE SEQUENCE [LARGE SCALE GENOMIC DNA]</scope>
    <source>
        <strain evidence="3">M72</strain>
    </source>
</reference>
<dbReference type="Proteomes" id="UP000049979">
    <property type="component" value="Unassembled WGS sequence"/>
</dbReference>
<feature type="chain" id="PRO_5039442473" evidence="1">
    <location>
        <begin position="21"/>
        <end position="343"/>
    </location>
</feature>
<dbReference type="InterPro" id="IPR007487">
    <property type="entry name" value="ABC_transpt-TYRBP-like"/>
</dbReference>
<dbReference type="OrthoDB" id="9776955at2"/>
<feature type="signal peptide" evidence="1">
    <location>
        <begin position="1"/>
        <end position="20"/>
    </location>
</feature>
<dbReference type="PANTHER" id="PTHR35271">
    <property type="entry name" value="ABC TRANSPORTER, SUBSTRATE-BINDING LIPOPROTEIN-RELATED"/>
    <property type="match status" value="1"/>
</dbReference>
<protein>
    <submittedName>
        <fullName evidence="2">Putative ABC transport system substrate-binding protein</fullName>
    </submittedName>
</protein>
<dbReference type="InterPro" id="IPR028082">
    <property type="entry name" value="Peripla_BP_I"/>
</dbReference>
<dbReference type="Pfam" id="PF04392">
    <property type="entry name" value="ABC_sub_bind"/>
    <property type="match status" value="1"/>
</dbReference>
<dbReference type="RefSeq" id="WP_055067063.1">
    <property type="nucleotide sequence ID" value="NZ_CP173697.1"/>
</dbReference>
<dbReference type="PANTHER" id="PTHR35271:SF1">
    <property type="entry name" value="ABC TRANSPORTER, SUBSTRATE-BINDING LIPOPROTEIN"/>
    <property type="match status" value="1"/>
</dbReference>
<name>A0A0M6WD00_9FIRM</name>